<proteinExistence type="inferred from homology"/>
<dbReference type="AlphaFoldDB" id="A0A2P8I3N6"/>
<dbReference type="PANTHER" id="PTHR43099:SF6">
    <property type="entry name" value="UPF0053 PROTEIN RV1842C"/>
    <property type="match status" value="1"/>
</dbReference>
<dbReference type="SUPFAM" id="SSF54631">
    <property type="entry name" value="CBS-domain pair"/>
    <property type="match status" value="1"/>
</dbReference>
<dbReference type="InterPro" id="IPR005170">
    <property type="entry name" value="Transptr-assoc_dom"/>
</dbReference>
<evidence type="ECO:0000259" key="11">
    <source>
        <dbReference type="PROSITE" id="PS51371"/>
    </source>
</evidence>
<dbReference type="RefSeq" id="WP_106618410.1">
    <property type="nucleotide sequence ID" value="NZ_PYAX01000010.1"/>
</dbReference>
<evidence type="ECO:0000256" key="1">
    <source>
        <dbReference type="ARBA" id="ARBA00004651"/>
    </source>
</evidence>
<dbReference type="Proteomes" id="UP000241118">
    <property type="component" value="Unassembled WGS sequence"/>
</dbReference>
<dbReference type="EMBL" id="PYAX01000010">
    <property type="protein sequence ID" value="PSL53081.1"/>
    <property type="molecule type" value="Genomic_DNA"/>
</dbReference>
<evidence type="ECO:0000256" key="8">
    <source>
        <dbReference type="ARBA" id="ARBA00023136"/>
    </source>
</evidence>
<evidence type="ECO:0000256" key="9">
    <source>
        <dbReference type="PROSITE-ProRule" id="PRU00703"/>
    </source>
</evidence>
<dbReference type="OrthoDB" id="110231at2"/>
<dbReference type="InterPro" id="IPR044751">
    <property type="entry name" value="Ion_transp-like_CBS"/>
</dbReference>
<dbReference type="PANTHER" id="PTHR43099">
    <property type="entry name" value="UPF0053 PROTEIN YRKA"/>
    <property type="match status" value="1"/>
</dbReference>
<dbReference type="PROSITE" id="PS51371">
    <property type="entry name" value="CBS"/>
    <property type="match status" value="2"/>
</dbReference>
<evidence type="ECO:0000256" key="3">
    <source>
        <dbReference type="ARBA" id="ARBA00022475"/>
    </source>
</evidence>
<keyword evidence="5" id="KW-0677">Repeat</keyword>
<comment type="subcellular location">
    <subcellularLocation>
        <location evidence="1">Cell membrane</location>
        <topology evidence="1">Multi-pass membrane protein</topology>
    </subcellularLocation>
</comment>
<evidence type="ECO:0000259" key="12">
    <source>
        <dbReference type="PROSITE" id="PS51846"/>
    </source>
</evidence>
<feature type="domain" description="CBS" evidence="11">
    <location>
        <begin position="225"/>
        <end position="284"/>
    </location>
</feature>
<keyword evidence="3" id="KW-1003">Cell membrane</keyword>
<reference evidence="13 14" key="1">
    <citation type="submission" date="2018-03" db="EMBL/GenBank/DDBJ databases">
        <title>Genomic Encyclopedia of Type Strains, Phase III (KMG-III): the genomes of soil and plant-associated and newly described type strains.</title>
        <authorList>
            <person name="Whitman W."/>
        </authorList>
    </citation>
    <scope>NUCLEOTIDE SEQUENCE [LARGE SCALE GENOMIC DNA]</scope>
    <source>
        <strain evidence="13 14">CGMCC 4.7097</strain>
    </source>
</reference>
<keyword evidence="4 10" id="KW-0812">Transmembrane</keyword>
<dbReference type="InterPro" id="IPR016169">
    <property type="entry name" value="FAD-bd_PCMH_sub2"/>
</dbReference>
<dbReference type="PROSITE" id="PS51846">
    <property type="entry name" value="CNNM"/>
    <property type="match status" value="1"/>
</dbReference>
<dbReference type="GO" id="GO:0050660">
    <property type="term" value="F:flavin adenine dinucleotide binding"/>
    <property type="evidence" value="ECO:0007669"/>
    <property type="project" value="InterPro"/>
</dbReference>
<gene>
    <name evidence="13" type="ORF">B0I31_110172</name>
</gene>
<dbReference type="InterPro" id="IPR000644">
    <property type="entry name" value="CBS_dom"/>
</dbReference>
<dbReference type="Gene3D" id="3.30.465.10">
    <property type="match status" value="1"/>
</dbReference>
<evidence type="ECO:0000256" key="5">
    <source>
        <dbReference type="ARBA" id="ARBA00022737"/>
    </source>
</evidence>
<dbReference type="InterPro" id="IPR051676">
    <property type="entry name" value="UPF0053_domain"/>
</dbReference>
<feature type="domain" description="CBS" evidence="11">
    <location>
        <begin position="290"/>
        <end position="347"/>
    </location>
</feature>
<dbReference type="InterPro" id="IPR002550">
    <property type="entry name" value="CNNM"/>
</dbReference>
<dbReference type="Pfam" id="PF03471">
    <property type="entry name" value="CorC_HlyC"/>
    <property type="match status" value="1"/>
</dbReference>
<feature type="domain" description="CNNM transmembrane" evidence="12">
    <location>
        <begin position="2"/>
        <end position="206"/>
    </location>
</feature>
<evidence type="ECO:0000256" key="6">
    <source>
        <dbReference type="ARBA" id="ARBA00022989"/>
    </source>
</evidence>
<evidence type="ECO:0000313" key="13">
    <source>
        <dbReference type="EMBL" id="PSL53081.1"/>
    </source>
</evidence>
<dbReference type="InterPro" id="IPR046342">
    <property type="entry name" value="CBS_dom_sf"/>
</dbReference>
<comment type="similarity">
    <text evidence="2">Belongs to the UPF0053 family.</text>
</comment>
<keyword evidence="14" id="KW-1185">Reference proteome</keyword>
<evidence type="ECO:0000256" key="10">
    <source>
        <dbReference type="PROSITE-ProRule" id="PRU01193"/>
    </source>
</evidence>
<keyword evidence="8 10" id="KW-0472">Membrane</keyword>
<keyword evidence="7 9" id="KW-0129">CBS domain</keyword>
<evidence type="ECO:0000256" key="7">
    <source>
        <dbReference type="ARBA" id="ARBA00023122"/>
    </source>
</evidence>
<evidence type="ECO:0000256" key="2">
    <source>
        <dbReference type="ARBA" id="ARBA00006337"/>
    </source>
</evidence>
<name>A0A2P8I3N6_SACCR</name>
<protein>
    <submittedName>
        <fullName evidence="13">CBS domain containing-hemolysin-like protein</fullName>
    </submittedName>
</protein>
<comment type="caution">
    <text evidence="13">The sequence shown here is derived from an EMBL/GenBank/DDBJ whole genome shotgun (WGS) entry which is preliminary data.</text>
</comment>
<accession>A0A2P8I3N6</accession>
<dbReference type="SUPFAM" id="SSF56176">
    <property type="entry name" value="FAD-binding/transporter-associated domain-like"/>
    <property type="match status" value="1"/>
</dbReference>
<organism evidence="13 14">
    <name type="scientific">Saccharothrix carnea</name>
    <dbReference type="NCBI Taxonomy" id="1280637"/>
    <lineage>
        <taxon>Bacteria</taxon>
        <taxon>Bacillati</taxon>
        <taxon>Actinomycetota</taxon>
        <taxon>Actinomycetes</taxon>
        <taxon>Pseudonocardiales</taxon>
        <taxon>Pseudonocardiaceae</taxon>
        <taxon>Saccharothrix</taxon>
    </lineage>
</organism>
<dbReference type="Pfam" id="PF00571">
    <property type="entry name" value="CBS"/>
    <property type="match status" value="2"/>
</dbReference>
<sequence>MTILLSLLGLAAVVLLTIGTFIAVAAEFSLTALERSTVEAHVAQVGDSKARTVEKAHRSLSFQLSGSQLAITITTLITGYIAEPAIAELISPALTGVGVPASAAGPIALTLALALATSLSMVFGELVPKNLAIAKPLETARAVAGVQAGFSAVFKWLITALNGTANWLVRRLGVEPAEELASARSPQELGALIRSSAEQGTLDPSTATLLDRSLRFGDRTAEELMTPRVRVESLRSDATVLDLVAKARETGFSRFPVYTGDLDEVRGIVHVKQAFGVPRSQRATTPVSALTRPVQTVPATLEGDALLDRLRASGLQTALVVDEYGGTAGLVTLEDVVEEIVGDVRDEHDRRETSPVRRLGGEAWLVSGLLRDDEIAEATGFRMPEGDYETVAGLVLARLGRIPDAGDEIRVDDWRITVVQMDRHRVAELRVARVDTSGVAR</sequence>
<dbReference type="SMART" id="SM01091">
    <property type="entry name" value="CorC_HlyC"/>
    <property type="match status" value="1"/>
</dbReference>
<dbReference type="InterPro" id="IPR036318">
    <property type="entry name" value="FAD-bd_PCMH-like_sf"/>
</dbReference>
<dbReference type="GO" id="GO:0005886">
    <property type="term" value="C:plasma membrane"/>
    <property type="evidence" value="ECO:0007669"/>
    <property type="project" value="UniProtKB-SubCell"/>
</dbReference>
<dbReference type="CDD" id="cd04590">
    <property type="entry name" value="CBS_pair_CorC_HlyC_assoc"/>
    <property type="match status" value="1"/>
</dbReference>
<dbReference type="Pfam" id="PF01595">
    <property type="entry name" value="CNNM"/>
    <property type="match status" value="1"/>
</dbReference>
<dbReference type="Gene3D" id="3.10.580.10">
    <property type="entry name" value="CBS-domain"/>
    <property type="match status" value="1"/>
</dbReference>
<evidence type="ECO:0000313" key="14">
    <source>
        <dbReference type="Proteomes" id="UP000241118"/>
    </source>
</evidence>
<keyword evidence="6 10" id="KW-1133">Transmembrane helix</keyword>
<evidence type="ECO:0000256" key="4">
    <source>
        <dbReference type="ARBA" id="ARBA00022692"/>
    </source>
</evidence>